<evidence type="ECO:0008006" key="3">
    <source>
        <dbReference type="Google" id="ProtNLM"/>
    </source>
</evidence>
<dbReference type="InterPro" id="IPR029024">
    <property type="entry name" value="TerB-like"/>
</dbReference>
<dbReference type="EMBL" id="FOYQ01000002">
    <property type="protein sequence ID" value="SFR50737.1"/>
    <property type="molecule type" value="Genomic_DNA"/>
</dbReference>
<dbReference type="AlphaFoldDB" id="A0A1I6H8V8"/>
<accession>A0A1I6H8V8</accession>
<dbReference type="SUPFAM" id="SSF158682">
    <property type="entry name" value="TerB-like"/>
    <property type="match status" value="1"/>
</dbReference>
<dbReference type="Gene3D" id="1.10.3680.10">
    <property type="entry name" value="TerB-like"/>
    <property type="match status" value="1"/>
</dbReference>
<proteinExistence type="predicted"/>
<dbReference type="STRING" id="400055.SAMN04490243_2409"/>
<sequence length="133" mass="15517">MNTYREKLGILSEMIAFARSDAGIKESEHTFLLGVSRMLGIDQNDFRALLDEGVNPRQPKTQMERILQFHRLLLLMNIDQEQHPEEIRQLHNIGLHMGLRPSAVQEVLAAMHRYPDLIIPPRELIDIFRKHEN</sequence>
<name>A0A1I6H8V8_9FLAO</name>
<dbReference type="Proteomes" id="UP000199534">
    <property type="component" value="Unassembled WGS sequence"/>
</dbReference>
<keyword evidence="2" id="KW-1185">Reference proteome</keyword>
<organism evidence="1 2">
    <name type="scientific">Robiginitalea myxolifaciens</name>
    <dbReference type="NCBI Taxonomy" id="400055"/>
    <lineage>
        <taxon>Bacteria</taxon>
        <taxon>Pseudomonadati</taxon>
        <taxon>Bacteroidota</taxon>
        <taxon>Flavobacteriia</taxon>
        <taxon>Flavobacteriales</taxon>
        <taxon>Flavobacteriaceae</taxon>
        <taxon>Robiginitalea</taxon>
    </lineage>
</organism>
<evidence type="ECO:0000313" key="2">
    <source>
        <dbReference type="Proteomes" id="UP000199534"/>
    </source>
</evidence>
<dbReference type="OrthoDB" id="1143847at2"/>
<protein>
    <recommendedName>
        <fullName evidence="3">Tellurite resistance protein TerB</fullName>
    </recommendedName>
</protein>
<evidence type="ECO:0000313" key="1">
    <source>
        <dbReference type="EMBL" id="SFR50737.1"/>
    </source>
</evidence>
<reference evidence="1 2" key="1">
    <citation type="submission" date="2016-10" db="EMBL/GenBank/DDBJ databases">
        <authorList>
            <person name="de Groot N.N."/>
        </authorList>
    </citation>
    <scope>NUCLEOTIDE SEQUENCE [LARGE SCALE GENOMIC DNA]</scope>
    <source>
        <strain evidence="1 2">DSM 21019</strain>
    </source>
</reference>
<gene>
    <name evidence="1" type="ORF">SAMN04490243_2409</name>
</gene>